<organism evidence="1">
    <name type="scientific">Arundo donax</name>
    <name type="common">Giant reed</name>
    <name type="synonym">Donax arundinaceus</name>
    <dbReference type="NCBI Taxonomy" id="35708"/>
    <lineage>
        <taxon>Eukaryota</taxon>
        <taxon>Viridiplantae</taxon>
        <taxon>Streptophyta</taxon>
        <taxon>Embryophyta</taxon>
        <taxon>Tracheophyta</taxon>
        <taxon>Spermatophyta</taxon>
        <taxon>Magnoliopsida</taxon>
        <taxon>Liliopsida</taxon>
        <taxon>Poales</taxon>
        <taxon>Poaceae</taxon>
        <taxon>PACMAD clade</taxon>
        <taxon>Arundinoideae</taxon>
        <taxon>Arundineae</taxon>
        <taxon>Arundo</taxon>
    </lineage>
</organism>
<dbReference type="AlphaFoldDB" id="A0A0A9AEG4"/>
<protein>
    <submittedName>
        <fullName evidence="1">Uncharacterized protein</fullName>
    </submittedName>
</protein>
<reference evidence="1" key="2">
    <citation type="journal article" date="2015" name="Data Brief">
        <title>Shoot transcriptome of the giant reed, Arundo donax.</title>
        <authorList>
            <person name="Barrero R.A."/>
            <person name="Guerrero F.D."/>
            <person name="Moolhuijzen P."/>
            <person name="Goolsby J.A."/>
            <person name="Tidwell J."/>
            <person name="Bellgard S.E."/>
            <person name="Bellgard M.I."/>
        </authorList>
    </citation>
    <scope>NUCLEOTIDE SEQUENCE</scope>
    <source>
        <tissue evidence="1">Shoot tissue taken approximately 20 cm above the soil surface</tissue>
    </source>
</reference>
<sequence>MCYMGLFGTSSSSHEKKQSELLSNCRILQQLMSKQKLILHGSRSISYLSPASPTGRRSCANKG</sequence>
<dbReference type="EMBL" id="GBRH01249607">
    <property type="protein sequence ID" value="JAD48288.1"/>
    <property type="molecule type" value="Transcribed_RNA"/>
</dbReference>
<accession>A0A0A9AEG4</accession>
<proteinExistence type="predicted"/>
<evidence type="ECO:0000313" key="1">
    <source>
        <dbReference type="EMBL" id="JAD48288.1"/>
    </source>
</evidence>
<name>A0A0A9AEG4_ARUDO</name>
<reference evidence="1" key="1">
    <citation type="submission" date="2014-09" db="EMBL/GenBank/DDBJ databases">
        <authorList>
            <person name="Magalhaes I.L.F."/>
            <person name="Oliveira U."/>
            <person name="Santos F.R."/>
            <person name="Vidigal T.H.D.A."/>
            <person name="Brescovit A.D."/>
            <person name="Santos A.J."/>
        </authorList>
    </citation>
    <scope>NUCLEOTIDE SEQUENCE</scope>
    <source>
        <tissue evidence="1">Shoot tissue taken approximately 20 cm above the soil surface</tissue>
    </source>
</reference>